<dbReference type="InterPro" id="IPR010730">
    <property type="entry name" value="HET"/>
</dbReference>
<keyword evidence="3" id="KW-1185">Reference proteome</keyword>
<dbReference type="AlphaFoldDB" id="A0AAD9VZ44"/>
<evidence type="ECO:0000313" key="2">
    <source>
        <dbReference type="EMBL" id="KAK2600759.1"/>
    </source>
</evidence>
<dbReference type="PANTHER" id="PTHR33112:SF10">
    <property type="entry name" value="TOL"/>
    <property type="match status" value="1"/>
</dbReference>
<dbReference type="PANTHER" id="PTHR33112">
    <property type="entry name" value="DOMAIN PROTEIN, PUTATIVE-RELATED"/>
    <property type="match status" value="1"/>
</dbReference>
<evidence type="ECO:0000259" key="1">
    <source>
        <dbReference type="Pfam" id="PF06985"/>
    </source>
</evidence>
<sequence length="353" mass="40488">MDRSEVLPGVSFAGLAIDTVWDSHGGEVTSLKFCLIAKYKDDYLRHLTIPEEFDRGKWHNHLEMARYKLNVYGNLIDYGGVAPGVLWAAPVFRQRQSWPKVVSDSLNQARYTGIIQDKLPAFERGLPTTSLRKTFQDALTIAQRLDKYLWMDSLSIIQSGDDDADWRKECTTMAQVYSNSFCNISADWGDENNGLFFQRDDSYSPCHVTLTWRVPENRAPYLKSRPSPGVPHYIVQPNLWHDEVVTSPLNCRGWILQERLLSPRAMSFSPQQISWECGQGWKCEILPSQILTSILGKVNFSSLKGQDFANEELQQSSLRERRRLCLTGGELPVSRRRNLLDWWSGVVEDYMIC</sequence>
<dbReference type="EMBL" id="JAUJFL010000006">
    <property type="protein sequence ID" value="KAK2600759.1"/>
    <property type="molecule type" value="Genomic_DNA"/>
</dbReference>
<protein>
    <recommendedName>
        <fullName evidence="1">Heterokaryon incompatibility domain-containing protein</fullName>
    </recommendedName>
</protein>
<accession>A0AAD9VZ44</accession>
<dbReference type="Pfam" id="PF06985">
    <property type="entry name" value="HET"/>
    <property type="match status" value="1"/>
</dbReference>
<reference evidence="2" key="1">
    <citation type="submission" date="2023-06" db="EMBL/GenBank/DDBJ databases">
        <authorList>
            <person name="Noh H."/>
        </authorList>
    </citation>
    <scope>NUCLEOTIDE SEQUENCE</scope>
    <source>
        <strain evidence="2">DUCC20226</strain>
    </source>
</reference>
<evidence type="ECO:0000313" key="3">
    <source>
        <dbReference type="Proteomes" id="UP001265746"/>
    </source>
</evidence>
<dbReference type="Proteomes" id="UP001265746">
    <property type="component" value="Unassembled WGS sequence"/>
</dbReference>
<proteinExistence type="predicted"/>
<comment type="caution">
    <text evidence="2">The sequence shown here is derived from an EMBL/GenBank/DDBJ whole genome shotgun (WGS) entry which is preliminary data.</text>
</comment>
<gene>
    <name evidence="2" type="ORF">N8I77_010268</name>
</gene>
<organism evidence="2 3">
    <name type="scientific">Phomopsis amygdali</name>
    <name type="common">Fusicoccum amygdali</name>
    <dbReference type="NCBI Taxonomy" id="1214568"/>
    <lineage>
        <taxon>Eukaryota</taxon>
        <taxon>Fungi</taxon>
        <taxon>Dikarya</taxon>
        <taxon>Ascomycota</taxon>
        <taxon>Pezizomycotina</taxon>
        <taxon>Sordariomycetes</taxon>
        <taxon>Sordariomycetidae</taxon>
        <taxon>Diaporthales</taxon>
        <taxon>Diaporthaceae</taxon>
        <taxon>Diaporthe</taxon>
    </lineage>
</organism>
<feature type="domain" description="Heterokaryon incompatibility" evidence="1">
    <location>
        <begin position="127"/>
        <end position="258"/>
    </location>
</feature>
<name>A0AAD9VZ44_PHOAM</name>